<proteinExistence type="inferred from homology"/>
<dbReference type="Proteomes" id="UP001058514">
    <property type="component" value="Chromosome"/>
</dbReference>
<dbReference type="CDD" id="cd00221">
    <property type="entry name" value="Vsr"/>
    <property type="match status" value="1"/>
</dbReference>
<dbReference type="InterPro" id="IPR004603">
    <property type="entry name" value="DNA_mismatch_endonuc_vsr"/>
</dbReference>
<keyword evidence="3 6" id="KW-0227">DNA damage</keyword>
<keyword evidence="5 6" id="KW-0234">DNA repair</keyword>
<accession>A0ABY5WFL8</accession>
<evidence type="ECO:0000256" key="5">
    <source>
        <dbReference type="ARBA" id="ARBA00023204"/>
    </source>
</evidence>
<evidence type="ECO:0000313" key="8">
    <source>
        <dbReference type="Proteomes" id="UP001058514"/>
    </source>
</evidence>
<dbReference type="Gene3D" id="3.40.960.10">
    <property type="entry name" value="VSR Endonuclease"/>
    <property type="match status" value="1"/>
</dbReference>
<dbReference type="GO" id="GO:0004519">
    <property type="term" value="F:endonuclease activity"/>
    <property type="evidence" value="ECO:0007669"/>
    <property type="project" value="UniProtKB-KW"/>
</dbReference>
<sequence length="137" mass="16031">MADKLTPERRSANMAKIRAKHTKPELLVRRMVHGMGVRYRLHRKDLPGKPDLVFGPRRKVIFVHGCFWHLHDCRDGRIPASRRDYWEPKLKRNAERDAEHAAALQAAGWQVLTVWECETKDLEALKNRLADFLRNGE</sequence>
<dbReference type="RefSeq" id="WP_259963695.1">
    <property type="nucleotide sequence ID" value="NZ_CP081051.1"/>
</dbReference>
<dbReference type="PIRSF" id="PIRSF018267">
    <property type="entry name" value="VSR_endonuc"/>
    <property type="match status" value="1"/>
</dbReference>
<keyword evidence="4 6" id="KW-0378">Hydrolase</keyword>
<comment type="similarity">
    <text evidence="6">Belongs to the vsr family.</text>
</comment>
<dbReference type="NCBIfam" id="TIGR00632">
    <property type="entry name" value="vsr"/>
    <property type="match status" value="1"/>
</dbReference>
<keyword evidence="2 6" id="KW-0255">Endonuclease</keyword>
<name>A0ABY5WFL8_9RHOB</name>
<protein>
    <recommendedName>
        <fullName evidence="6">Very short patch repair endonuclease</fullName>
        <ecNumber evidence="6">3.1.-.-</ecNumber>
    </recommendedName>
</protein>
<evidence type="ECO:0000256" key="2">
    <source>
        <dbReference type="ARBA" id="ARBA00022759"/>
    </source>
</evidence>
<evidence type="ECO:0000256" key="6">
    <source>
        <dbReference type="PIRNR" id="PIRNR018267"/>
    </source>
</evidence>
<organism evidence="7 8">
    <name type="scientific">Leisingera aquaemixtae</name>
    <dbReference type="NCBI Taxonomy" id="1396826"/>
    <lineage>
        <taxon>Bacteria</taxon>
        <taxon>Pseudomonadati</taxon>
        <taxon>Pseudomonadota</taxon>
        <taxon>Alphaproteobacteria</taxon>
        <taxon>Rhodobacterales</taxon>
        <taxon>Roseobacteraceae</taxon>
        <taxon>Leisingera</taxon>
    </lineage>
</organism>
<dbReference type="EMBL" id="CP081051">
    <property type="protein sequence ID" value="UWQ40269.1"/>
    <property type="molecule type" value="Genomic_DNA"/>
</dbReference>
<dbReference type="Pfam" id="PF03852">
    <property type="entry name" value="Vsr"/>
    <property type="match status" value="1"/>
</dbReference>
<evidence type="ECO:0000256" key="3">
    <source>
        <dbReference type="ARBA" id="ARBA00022763"/>
    </source>
</evidence>
<gene>
    <name evidence="7" type="primary">vsr</name>
    <name evidence="7" type="ORF">K3718_11900</name>
</gene>
<comment type="function">
    <text evidence="6">May nick specific sequences that contain T:G mispairs resulting from m5C-deamination.</text>
</comment>
<keyword evidence="1 6" id="KW-0540">Nuclease</keyword>
<dbReference type="EC" id="3.1.-.-" evidence="6"/>
<evidence type="ECO:0000256" key="4">
    <source>
        <dbReference type="ARBA" id="ARBA00022801"/>
    </source>
</evidence>
<dbReference type="SUPFAM" id="SSF52980">
    <property type="entry name" value="Restriction endonuclease-like"/>
    <property type="match status" value="1"/>
</dbReference>
<evidence type="ECO:0000256" key="1">
    <source>
        <dbReference type="ARBA" id="ARBA00022722"/>
    </source>
</evidence>
<reference evidence="7" key="1">
    <citation type="submission" date="2021-08" db="EMBL/GenBank/DDBJ databases">
        <authorList>
            <person name="Nwanade C."/>
            <person name="Wang M."/>
            <person name="Masoudi A."/>
            <person name="Yu Z."/>
            <person name="Liu J."/>
        </authorList>
    </citation>
    <scope>NUCLEOTIDE SEQUENCE</scope>
    <source>
        <strain evidence="7">S166</strain>
    </source>
</reference>
<keyword evidence="8" id="KW-1185">Reference proteome</keyword>
<dbReference type="InterPro" id="IPR011335">
    <property type="entry name" value="Restrct_endonuc-II-like"/>
</dbReference>
<evidence type="ECO:0000313" key="7">
    <source>
        <dbReference type="EMBL" id="UWQ40269.1"/>
    </source>
</evidence>